<dbReference type="AlphaFoldDB" id="A0A853CN22"/>
<organism evidence="6 7">
    <name type="scientific">Petropleomorpha daqingensis</name>
    <dbReference type="NCBI Taxonomy" id="2026353"/>
    <lineage>
        <taxon>Bacteria</taxon>
        <taxon>Bacillati</taxon>
        <taxon>Actinomycetota</taxon>
        <taxon>Actinomycetes</taxon>
        <taxon>Geodermatophilales</taxon>
        <taxon>Geodermatophilaceae</taxon>
        <taxon>Petropleomorpha</taxon>
    </lineage>
</organism>
<name>A0A853CN22_9ACTN</name>
<sequence>MRAGIAGAAVGLLAAAVLSACGGSGGGGGSAASTSTSGSSPSSSAESAAAASGAGQGTPTTVMVTAKEYSLTLSMNTFSPGRYTFQLSNTGGTTHGLEIDGPGVEDQKAQEIAPGGSSSITVTLQKGKYELYCPVPGHRQLGMETDITVG</sequence>
<dbReference type="RefSeq" id="WP_179720087.1">
    <property type="nucleotide sequence ID" value="NZ_JACBZT010000001.1"/>
</dbReference>
<keyword evidence="7" id="KW-1185">Reference proteome</keyword>
<keyword evidence="1" id="KW-0479">Metal-binding</keyword>
<gene>
    <name evidence="6" type="ORF">GGQ55_004180</name>
</gene>
<evidence type="ECO:0000256" key="3">
    <source>
        <dbReference type="SAM" id="MobiDB-lite"/>
    </source>
</evidence>
<dbReference type="GO" id="GO:0005507">
    <property type="term" value="F:copper ion binding"/>
    <property type="evidence" value="ECO:0007669"/>
    <property type="project" value="InterPro"/>
</dbReference>
<feature type="region of interest" description="Disordered" evidence="3">
    <location>
        <begin position="27"/>
        <end position="59"/>
    </location>
</feature>
<keyword evidence="2" id="KW-0186">Copper</keyword>
<dbReference type="PROSITE" id="PS51257">
    <property type="entry name" value="PROKAR_LIPOPROTEIN"/>
    <property type="match status" value="1"/>
</dbReference>
<dbReference type="InterPro" id="IPR000923">
    <property type="entry name" value="BlueCu_1"/>
</dbReference>
<evidence type="ECO:0000256" key="4">
    <source>
        <dbReference type="SAM" id="SignalP"/>
    </source>
</evidence>
<evidence type="ECO:0000313" key="7">
    <source>
        <dbReference type="Proteomes" id="UP000541969"/>
    </source>
</evidence>
<feature type="compositionally biased region" description="Low complexity" evidence="3">
    <location>
        <begin position="31"/>
        <end position="53"/>
    </location>
</feature>
<accession>A0A853CN22</accession>
<protein>
    <submittedName>
        <fullName evidence="6">Putative cupredoxin-like copper-binding protein</fullName>
    </submittedName>
</protein>
<dbReference type="Pfam" id="PF00127">
    <property type="entry name" value="Copper-bind"/>
    <property type="match status" value="1"/>
</dbReference>
<feature type="chain" id="PRO_5039730619" evidence="4">
    <location>
        <begin position="23"/>
        <end position="150"/>
    </location>
</feature>
<evidence type="ECO:0000259" key="5">
    <source>
        <dbReference type="Pfam" id="PF00127"/>
    </source>
</evidence>
<dbReference type="EMBL" id="JACBZT010000001">
    <property type="protein sequence ID" value="NYJ07902.1"/>
    <property type="molecule type" value="Genomic_DNA"/>
</dbReference>
<dbReference type="GO" id="GO:0009055">
    <property type="term" value="F:electron transfer activity"/>
    <property type="evidence" value="ECO:0007669"/>
    <property type="project" value="InterPro"/>
</dbReference>
<evidence type="ECO:0000256" key="1">
    <source>
        <dbReference type="ARBA" id="ARBA00022723"/>
    </source>
</evidence>
<dbReference type="Gene3D" id="2.60.40.420">
    <property type="entry name" value="Cupredoxins - blue copper proteins"/>
    <property type="match status" value="1"/>
</dbReference>
<feature type="signal peptide" evidence="4">
    <location>
        <begin position="1"/>
        <end position="22"/>
    </location>
</feature>
<reference evidence="6 7" key="1">
    <citation type="submission" date="2020-07" db="EMBL/GenBank/DDBJ databases">
        <title>Sequencing the genomes of 1000 actinobacteria strains.</title>
        <authorList>
            <person name="Klenk H.-P."/>
        </authorList>
    </citation>
    <scope>NUCLEOTIDE SEQUENCE [LARGE SCALE GENOMIC DNA]</scope>
    <source>
        <strain evidence="6 7">DSM 104001</strain>
    </source>
</reference>
<dbReference type="Proteomes" id="UP000541969">
    <property type="component" value="Unassembled WGS sequence"/>
</dbReference>
<comment type="caution">
    <text evidence="6">The sequence shown here is derived from an EMBL/GenBank/DDBJ whole genome shotgun (WGS) entry which is preliminary data.</text>
</comment>
<feature type="domain" description="Blue (type 1) copper" evidence="5">
    <location>
        <begin position="108"/>
        <end position="149"/>
    </location>
</feature>
<keyword evidence="4" id="KW-0732">Signal</keyword>
<evidence type="ECO:0000256" key="2">
    <source>
        <dbReference type="ARBA" id="ARBA00023008"/>
    </source>
</evidence>
<dbReference type="InterPro" id="IPR008972">
    <property type="entry name" value="Cupredoxin"/>
</dbReference>
<evidence type="ECO:0000313" key="6">
    <source>
        <dbReference type="EMBL" id="NYJ07902.1"/>
    </source>
</evidence>
<proteinExistence type="predicted"/>
<dbReference type="SUPFAM" id="SSF49503">
    <property type="entry name" value="Cupredoxins"/>
    <property type="match status" value="1"/>
</dbReference>